<keyword evidence="4" id="KW-1185">Reference proteome</keyword>
<accession>A0A9P4JKY6</accession>
<evidence type="ECO:0000256" key="2">
    <source>
        <dbReference type="SAM" id="MobiDB-lite"/>
    </source>
</evidence>
<feature type="compositionally biased region" description="Polar residues" evidence="2">
    <location>
        <begin position="70"/>
        <end position="83"/>
    </location>
</feature>
<protein>
    <submittedName>
        <fullName evidence="3">Uncharacterized protein</fullName>
    </submittedName>
</protein>
<dbReference type="OrthoDB" id="3792198at2759"/>
<evidence type="ECO:0000313" key="4">
    <source>
        <dbReference type="Proteomes" id="UP000799536"/>
    </source>
</evidence>
<feature type="region of interest" description="Disordered" evidence="2">
    <location>
        <begin position="634"/>
        <end position="666"/>
    </location>
</feature>
<reference evidence="3" key="1">
    <citation type="journal article" date="2020" name="Stud. Mycol.">
        <title>101 Dothideomycetes genomes: a test case for predicting lifestyles and emergence of pathogens.</title>
        <authorList>
            <person name="Haridas S."/>
            <person name="Albert R."/>
            <person name="Binder M."/>
            <person name="Bloem J."/>
            <person name="Labutti K."/>
            <person name="Salamov A."/>
            <person name="Andreopoulos B."/>
            <person name="Baker S."/>
            <person name="Barry K."/>
            <person name="Bills G."/>
            <person name="Bluhm B."/>
            <person name="Cannon C."/>
            <person name="Castanera R."/>
            <person name="Culley D."/>
            <person name="Daum C."/>
            <person name="Ezra D."/>
            <person name="Gonzalez J."/>
            <person name="Henrissat B."/>
            <person name="Kuo A."/>
            <person name="Liang C."/>
            <person name="Lipzen A."/>
            <person name="Lutzoni F."/>
            <person name="Magnuson J."/>
            <person name="Mondo S."/>
            <person name="Nolan M."/>
            <person name="Ohm R."/>
            <person name="Pangilinan J."/>
            <person name="Park H.-J."/>
            <person name="Ramirez L."/>
            <person name="Alfaro M."/>
            <person name="Sun H."/>
            <person name="Tritt A."/>
            <person name="Yoshinaga Y."/>
            <person name="Zwiers L.-H."/>
            <person name="Turgeon B."/>
            <person name="Goodwin S."/>
            <person name="Spatafora J."/>
            <person name="Crous P."/>
            <person name="Grigoriev I."/>
        </authorList>
    </citation>
    <scope>NUCLEOTIDE SEQUENCE</scope>
    <source>
        <strain evidence="3">ATCC 74209</strain>
    </source>
</reference>
<comment type="caution">
    <text evidence="3">The sequence shown here is derived from an EMBL/GenBank/DDBJ whole genome shotgun (WGS) entry which is preliminary data.</text>
</comment>
<dbReference type="AlphaFoldDB" id="A0A9P4JKY6"/>
<feature type="compositionally biased region" description="Basic and acidic residues" evidence="2">
    <location>
        <begin position="634"/>
        <end position="649"/>
    </location>
</feature>
<evidence type="ECO:0000313" key="3">
    <source>
        <dbReference type="EMBL" id="KAF2199054.1"/>
    </source>
</evidence>
<organism evidence="3 4">
    <name type="scientific">Delitschia confertaspora ATCC 74209</name>
    <dbReference type="NCBI Taxonomy" id="1513339"/>
    <lineage>
        <taxon>Eukaryota</taxon>
        <taxon>Fungi</taxon>
        <taxon>Dikarya</taxon>
        <taxon>Ascomycota</taxon>
        <taxon>Pezizomycotina</taxon>
        <taxon>Dothideomycetes</taxon>
        <taxon>Pleosporomycetidae</taxon>
        <taxon>Pleosporales</taxon>
        <taxon>Delitschiaceae</taxon>
        <taxon>Delitschia</taxon>
    </lineage>
</organism>
<keyword evidence="1" id="KW-0175">Coiled coil</keyword>
<feature type="coiled-coil region" evidence="1">
    <location>
        <begin position="358"/>
        <end position="459"/>
    </location>
</feature>
<proteinExistence type="predicted"/>
<name>A0A9P4JKY6_9PLEO</name>
<sequence length="666" mass="75457">MSWNNEKMTPARLHQILSRPGVQLPLAIRGSKNVSGTAVATETNVNNATVRQVHQHSQYDGPCGDHDLSDAQQSRNSNPGSSTAVTRVMQENREFQAQLAKANQTIEEQARELSTKAQEAFIFRRKQEQSSKDITAKLNDNAKKFEDLQHKNKQLKEELSDARASIELLHEKVATLHAAQEAGEGQKDRSVALKDAQKIIDGLKKEIAGHQKTIDGQKKENADRKKEITLLRAELGRLTSKHASIPDLKANLAKLEKDNEQLETDVLQGFELVDLVKEKKKAADAAVQQFKAEAEKYKAEAQQYRVEAEQRLAEVDKYKKKADHFKAKADHFKANSESRKEEVRQHKTGLQQYEADMVEKQKSELAQLKHEIEKYKVDAEYYKADAEQCQADSDEYKIRWEQGQTEAEQQKKELEKQLQHVTAAFKLHKAASEQYKTQYEQYKLTYQEAQAEIYDVRNANHSLRHNNAIIITLLEHQANQRTYELQFIKSFIKHALDPSTLDLKRWLLDGPGTLDSVLSYLHRISHEVGALATRIIRHSRGTAVQILIESEAKGTITFLDHRRLTPEVFRAFTPMDDTAGGVMEVFRDSWHEVWPREGLIEYDVARYPLPEGLDILKIVQEVIAFVGQGGIREGEGRGGEGAGMREEGGRSASVQVISSGEEDGDE</sequence>
<feature type="coiled-coil region" evidence="1">
    <location>
        <begin position="245"/>
        <end position="321"/>
    </location>
</feature>
<dbReference type="EMBL" id="ML994099">
    <property type="protein sequence ID" value="KAF2199054.1"/>
    <property type="molecule type" value="Genomic_DNA"/>
</dbReference>
<feature type="coiled-coil region" evidence="1">
    <location>
        <begin position="85"/>
        <end position="220"/>
    </location>
</feature>
<dbReference type="Proteomes" id="UP000799536">
    <property type="component" value="Unassembled WGS sequence"/>
</dbReference>
<gene>
    <name evidence="3" type="ORF">GQ43DRAFT_132873</name>
</gene>
<evidence type="ECO:0000256" key="1">
    <source>
        <dbReference type="SAM" id="Coils"/>
    </source>
</evidence>
<feature type="region of interest" description="Disordered" evidence="2">
    <location>
        <begin position="54"/>
        <end position="83"/>
    </location>
</feature>